<keyword evidence="2" id="KW-0509">mRNA transport</keyword>
<evidence type="ECO:0000313" key="9">
    <source>
        <dbReference type="Proteomes" id="UP000005018"/>
    </source>
</evidence>
<evidence type="ECO:0000256" key="4">
    <source>
        <dbReference type="ARBA" id="ARBA00023010"/>
    </source>
</evidence>
<evidence type="ECO:0000256" key="3">
    <source>
        <dbReference type="ARBA" id="ARBA00022927"/>
    </source>
</evidence>
<dbReference type="GO" id="GO:0006606">
    <property type="term" value="P:protein import into nucleus"/>
    <property type="evidence" value="ECO:0007669"/>
    <property type="project" value="TreeGrafter"/>
</dbReference>
<evidence type="ECO:0000256" key="6">
    <source>
        <dbReference type="ARBA" id="ARBA00023242"/>
    </source>
</evidence>
<dbReference type="Proteomes" id="UP000005018">
    <property type="component" value="Chromosome 5"/>
</dbReference>
<keyword evidence="7" id="KW-0472">Membrane</keyword>
<evidence type="ECO:0000256" key="1">
    <source>
        <dbReference type="ARBA" id="ARBA00022448"/>
    </source>
</evidence>
<evidence type="ECO:0000256" key="7">
    <source>
        <dbReference type="RuleBase" id="RU365072"/>
    </source>
</evidence>
<dbReference type="HOGENOM" id="CLU_023045_0_0_1"/>
<dbReference type="RefSeq" id="XP_003870095.1">
    <property type="nucleotide sequence ID" value="XM_003870046.1"/>
</dbReference>
<dbReference type="GO" id="GO:0006406">
    <property type="term" value="P:mRNA export from nucleus"/>
    <property type="evidence" value="ECO:0007669"/>
    <property type="project" value="TreeGrafter"/>
</dbReference>
<dbReference type="OrthoDB" id="3098at2759"/>
<dbReference type="GO" id="GO:0031965">
    <property type="term" value="C:nuclear membrane"/>
    <property type="evidence" value="ECO:0007669"/>
    <property type="project" value="UniProtKB-SubCell"/>
</dbReference>
<dbReference type="Gene3D" id="1.10.3450.20">
    <property type="match status" value="1"/>
</dbReference>
<comment type="subcellular location">
    <subcellularLocation>
        <location evidence="7">Nucleus</location>
        <location evidence="7">Nuclear pore complex</location>
    </subcellularLocation>
    <subcellularLocation>
        <location evidence="7">Nucleus membrane</location>
    </subcellularLocation>
</comment>
<keyword evidence="6 7" id="KW-0539">Nucleus</keyword>
<dbReference type="Pfam" id="PF04121">
    <property type="entry name" value="Nup84_Nup100"/>
    <property type="match status" value="1"/>
</dbReference>
<gene>
    <name evidence="8" type="ORF">CORT_0E03760</name>
</gene>
<keyword evidence="1 7" id="KW-0813">Transport</keyword>
<keyword evidence="9" id="KW-1185">Reference proteome</keyword>
<keyword evidence="4 7" id="KW-0811">Translocation</keyword>
<evidence type="ECO:0000256" key="5">
    <source>
        <dbReference type="ARBA" id="ARBA00023132"/>
    </source>
</evidence>
<dbReference type="EMBL" id="HE681723">
    <property type="protein sequence ID" value="CCG23964.1"/>
    <property type="molecule type" value="Genomic_DNA"/>
</dbReference>
<keyword evidence="3" id="KW-0653">Protein transport</keyword>
<proteinExistence type="inferred from homology"/>
<dbReference type="GO" id="GO:0031080">
    <property type="term" value="C:nuclear pore outer ring"/>
    <property type="evidence" value="ECO:0007669"/>
    <property type="project" value="TreeGrafter"/>
</dbReference>
<sequence length="747" mass="84746">MTYQLQNSALKDESVSVDIQFAKVLENQLSKIRSYKSTTFDDTNNRQQIHPAIEIAQQFGEIASQRALEVKSREINDDIFSQEEFDNWELEMKLWRLVEELYSLRLHPNEVEQNRKVEELASILIWLQENTPDISISDDDNNLNLHDKWSHTRIALSTAQSKETVEKDIGVELVGQLDADAPLRSDKNIHPADEEIDSINLELIYKFVLLGQISSAIDYAKDTGNLAISLILVGALDENDQVDHITRSGDKGKDKSAWTKLVYEVSQNPRLNPSEKLIYTYLSGGDISENLKKASSSYEEYLNVLVKSLLVYHSLENQKQGSFNYIRIPSPQAKSIGEILTIVSTAEGTKAKEESKHPIRIIAASVMINKVNSLIQSVDENTDENILRILTHLAICLALIEPPSNAHVLSTIINFYFSKLSASNQAELIPLYLSFIPDEEEARTLYSSILLSMSDKQERAKQLQAARRIAASVITDDTIIAADDAPKEKLENVLKMAVESVIKETESHYKQSDGIVAIFDEDSEDAVSENDTKLCNAVEWLYDNRMFEDAIEATITVIRRFLLNGKLTSLRRFAEGKNFKNLVSDYNLQNAGIEGDDVSEDKKLELINYENFVEGLRLLNQWRKFTAGKSTYDGSTVEASLDKTTKLMNNLVTNWLKDLSNSLLKEIRTLYVPYLIIELITIYENAREKDWKYLKMAFQLVNQVADDDANDFLECFKASQRLQEFMVRVGQLSTIAAERGLEGIYCL</sequence>
<dbReference type="GO" id="GO:0017056">
    <property type="term" value="F:structural constituent of nuclear pore"/>
    <property type="evidence" value="ECO:0007669"/>
    <property type="project" value="UniProtKB-UniRule"/>
</dbReference>
<organism evidence="8 9">
    <name type="scientific">Candida orthopsilosis (strain 90-125)</name>
    <name type="common">Yeast</name>
    <dbReference type="NCBI Taxonomy" id="1136231"/>
    <lineage>
        <taxon>Eukaryota</taxon>
        <taxon>Fungi</taxon>
        <taxon>Dikarya</taxon>
        <taxon>Ascomycota</taxon>
        <taxon>Saccharomycotina</taxon>
        <taxon>Pichiomycetes</taxon>
        <taxon>Debaryomycetaceae</taxon>
        <taxon>Candida/Lodderomyces clade</taxon>
        <taxon>Candida</taxon>
    </lineage>
</organism>
<dbReference type="eggNOG" id="KOG1964">
    <property type="taxonomic scope" value="Eukaryota"/>
</dbReference>
<dbReference type="AlphaFoldDB" id="H8X736"/>
<dbReference type="InterPro" id="IPR007252">
    <property type="entry name" value="Nup84/Nup107"/>
</dbReference>
<reference evidence="8 9" key="1">
    <citation type="journal article" date="2012" name="PLoS ONE">
        <title>Sequence and analysis of the genome of the pathogenic yeast Candida orthopsilosis.</title>
        <authorList>
            <person name="Riccombeni A."/>
            <person name="Vidanes G."/>
            <person name="Proux-Wera E."/>
            <person name="Wolfe K.H."/>
            <person name="Butler G."/>
        </authorList>
    </citation>
    <scope>NUCLEOTIDE SEQUENCE [LARGE SCALE GENOMIC DNA]</scope>
    <source>
        <strain evidence="8 9">Co 90-125</strain>
    </source>
</reference>
<dbReference type="GO" id="GO:0000973">
    <property type="term" value="P:post-transcriptional tethering of RNA polymerase II gene DNA at nuclear periphery"/>
    <property type="evidence" value="ECO:0007669"/>
    <property type="project" value="TreeGrafter"/>
</dbReference>
<dbReference type="Gene3D" id="1.20.190.50">
    <property type="match status" value="2"/>
</dbReference>
<dbReference type="PANTHER" id="PTHR13003:SF2">
    <property type="entry name" value="NUCLEAR PORE COMPLEX PROTEIN NUP107"/>
    <property type="match status" value="1"/>
</dbReference>
<comment type="similarity">
    <text evidence="7">Belongs to the nucleoporin Nup84/Nup107 family.</text>
</comment>
<dbReference type="GeneID" id="14541191"/>
<comment type="function">
    <text evidence="7">Functions as a component of the nuclear pore complex (NPC).</text>
</comment>
<evidence type="ECO:0000256" key="2">
    <source>
        <dbReference type="ARBA" id="ARBA00022816"/>
    </source>
</evidence>
<evidence type="ECO:0000313" key="8">
    <source>
        <dbReference type="EMBL" id="CCG23964.1"/>
    </source>
</evidence>
<protein>
    <recommendedName>
        <fullName evidence="7">Nuclear pore complex protein</fullName>
    </recommendedName>
</protein>
<accession>H8X736</accession>
<comment type="subunit">
    <text evidence="7">Part of the nuclear pore complex (NPC).</text>
</comment>
<name>H8X736_CANO9</name>
<keyword evidence="5 7" id="KW-0906">Nuclear pore complex</keyword>
<dbReference type="KEGG" id="cot:CORT_0E03760"/>
<dbReference type="PANTHER" id="PTHR13003">
    <property type="entry name" value="NUP107-RELATED"/>
    <property type="match status" value="1"/>
</dbReference>